<keyword evidence="2" id="KW-1185">Reference proteome</keyword>
<accession>A0ABQ3QWG8</accession>
<proteinExistence type="predicted"/>
<dbReference type="RefSeq" id="WP_226599657.1">
    <property type="nucleotide sequence ID" value="NZ_BNDY01000017.1"/>
</dbReference>
<reference evidence="1" key="1">
    <citation type="submission" date="2024-05" db="EMBL/GenBank/DDBJ databases">
        <title>Whole genome shotgun sequence of Streptomyces violascens NBRC 12920.</title>
        <authorList>
            <person name="Komaki H."/>
            <person name="Tamura T."/>
        </authorList>
    </citation>
    <scope>NUCLEOTIDE SEQUENCE</scope>
    <source>
        <strain evidence="1">NBRC 12920</strain>
    </source>
</reference>
<dbReference type="Proteomes" id="UP001050808">
    <property type="component" value="Unassembled WGS sequence"/>
</dbReference>
<dbReference type="EMBL" id="BNDY01000017">
    <property type="protein sequence ID" value="GHI41626.1"/>
    <property type="molecule type" value="Genomic_DNA"/>
</dbReference>
<name>A0ABQ3QWG8_9ACTN</name>
<protein>
    <submittedName>
        <fullName evidence="1">Prephenate decarboxylase</fullName>
    </submittedName>
</protein>
<organism evidence="1 2">
    <name type="scientific">Streptomyces violascens</name>
    <dbReference type="NCBI Taxonomy" id="67381"/>
    <lineage>
        <taxon>Bacteria</taxon>
        <taxon>Bacillati</taxon>
        <taxon>Actinomycetota</taxon>
        <taxon>Actinomycetes</taxon>
        <taxon>Kitasatosporales</taxon>
        <taxon>Streptomycetaceae</taxon>
        <taxon>Streptomyces</taxon>
    </lineage>
</organism>
<sequence>MEILHIPDSERHAFDALIPAGSTTSVRLGTLGPSGTSSEYIAQSMANSFGGSGEFRIILESTYEKCLDSLAGGQVDLALVAHAYPNINSFYMNPLLEPAILFRGNTPEYGLATRPDFEFSEELLSSETVVSHPAPVPLLKYHFDQPVRLATATSTSQAAHDVANGQYNIAITNEKAMREHRLKFVYKFSHIPMTWTVFSRKVHK</sequence>
<evidence type="ECO:0000313" key="2">
    <source>
        <dbReference type="Proteomes" id="UP001050808"/>
    </source>
</evidence>
<gene>
    <name evidence="1" type="primary">bacA_2</name>
    <name evidence="1" type="ORF">Sviol_60340</name>
</gene>
<evidence type="ECO:0000313" key="1">
    <source>
        <dbReference type="EMBL" id="GHI41626.1"/>
    </source>
</evidence>
<comment type="caution">
    <text evidence="1">The sequence shown here is derived from an EMBL/GenBank/DDBJ whole genome shotgun (WGS) entry which is preliminary data.</text>
</comment>
<dbReference type="SUPFAM" id="SSF53850">
    <property type="entry name" value="Periplasmic binding protein-like II"/>
    <property type="match status" value="1"/>
</dbReference>